<dbReference type="Proteomes" id="UP000018144">
    <property type="component" value="Unassembled WGS sequence"/>
</dbReference>
<name>U4LME9_PYROM</name>
<evidence type="ECO:0000313" key="2">
    <source>
        <dbReference type="EMBL" id="CCX30520.1"/>
    </source>
</evidence>
<dbReference type="EMBL" id="HF935441">
    <property type="protein sequence ID" value="CCX30520.1"/>
    <property type="molecule type" value="Genomic_DNA"/>
</dbReference>
<evidence type="ECO:0000313" key="3">
    <source>
        <dbReference type="Proteomes" id="UP000018144"/>
    </source>
</evidence>
<organism evidence="2 3">
    <name type="scientific">Pyronema omphalodes (strain CBS 100304)</name>
    <name type="common">Pyronema confluens</name>
    <dbReference type="NCBI Taxonomy" id="1076935"/>
    <lineage>
        <taxon>Eukaryota</taxon>
        <taxon>Fungi</taxon>
        <taxon>Dikarya</taxon>
        <taxon>Ascomycota</taxon>
        <taxon>Pezizomycotina</taxon>
        <taxon>Pezizomycetes</taxon>
        <taxon>Pezizales</taxon>
        <taxon>Pyronemataceae</taxon>
        <taxon>Pyronema</taxon>
    </lineage>
</organism>
<evidence type="ECO:0000256" key="1">
    <source>
        <dbReference type="SAM" id="Coils"/>
    </source>
</evidence>
<feature type="coiled-coil region" evidence="1">
    <location>
        <begin position="95"/>
        <end position="140"/>
    </location>
</feature>
<protein>
    <submittedName>
        <fullName evidence="2">Uncharacterized protein</fullName>
    </submittedName>
</protein>
<reference evidence="2 3" key="1">
    <citation type="journal article" date="2013" name="PLoS Genet.">
        <title>The genome and development-dependent transcriptomes of Pyronema confluens: a window into fungal evolution.</title>
        <authorList>
            <person name="Traeger S."/>
            <person name="Altegoer F."/>
            <person name="Freitag M."/>
            <person name="Gabaldon T."/>
            <person name="Kempken F."/>
            <person name="Kumar A."/>
            <person name="Marcet-Houben M."/>
            <person name="Poggeler S."/>
            <person name="Stajich J.E."/>
            <person name="Nowrousian M."/>
        </authorList>
    </citation>
    <scope>NUCLEOTIDE SEQUENCE [LARGE SCALE GENOMIC DNA]</scope>
    <source>
        <strain evidence="3">CBS 100304</strain>
        <tissue evidence="2">Vegetative mycelium</tissue>
    </source>
</reference>
<keyword evidence="3" id="KW-1185">Reference proteome</keyword>
<proteinExistence type="predicted"/>
<keyword evidence="1" id="KW-0175">Coiled coil</keyword>
<accession>U4LME9</accession>
<sequence length="177" mass="21546">MPDLISFPWYMFGCEFRGDPECIRPTIRIRHRTKIHHKSTAARICQQRRLVSKINASYTISQQLIKRFKRNNRLSKLNRFSWVHYRLLASRSKMMSNLRDQRKMIKRKLKEVMESDQKELDEVEEELRKMEDDIGEDDDERGPEYDVFLMWMKRYDDLEERTWVLGENIATCKRALR</sequence>
<dbReference type="AlphaFoldDB" id="U4LME9"/>
<gene>
    <name evidence="2" type="ORF">PCON_08719</name>
</gene>